<organism evidence="2 3">
    <name type="scientific">Lentinus tigrinus ALCF2SS1-6</name>
    <dbReference type="NCBI Taxonomy" id="1328759"/>
    <lineage>
        <taxon>Eukaryota</taxon>
        <taxon>Fungi</taxon>
        <taxon>Dikarya</taxon>
        <taxon>Basidiomycota</taxon>
        <taxon>Agaricomycotina</taxon>
        <taxon>Agaricomycetes</taxon>
        <taxon>Polyporales</taxon>
        <taxon>Polyporaceae</taxon>
        <taxon>Lentinus</taxon>
    </lineage>
</organism>
<dbReference type="InterPro" id="IPR001680">
    <property type="entry name" value="WD40_rpt"/>
</dbReference>
<accession>A0A5C2SDS6</accession>
<evidence type="ECO:0000313" key="2">
    <source>
        <dbReference type="EMBL" id="RPD61945.1"/>
    </source>
</evidence>
<dbReference type="InterPro" id="IPR036322">
    <property type="entry name" value="WD40_repeat_dom_sf"/>
</dbReference>
<evidence type="ECO:0000313" key="3">
    <source>
        <dbReference type="Proteomes" id="UP000313359"/>
    </source>
</evidence>
<gene>
    <name evidence="2" type="ORF">L227DRAFT_44708</name>
</gene>
<keyword evidence="3" id="KW-1185">Reference proteome</keyword>
<proteinExistence type="predicted"/>
<protein>
    <submittedName>
        <fullName evidence="2">Uncharacterized protein</fullName>
    </submittedName>
</protein>
<evidence type="ECO:0000256" key="1">
    <source>
        <dbReference type="SAM" id="MobiDB-lite"/>
    </source>
</evidence>
<feature type="region of interest" description="Disordered" evidence="1">
    <location>
        <begin position="1"/>
        <end position="134"/>
    </location>
</feature>
<feature type="compositionally biased region" description="Polar residues" evidence="1">
    <location>
        <begin position="98"/>
        <end position="118"/>
    </location>
</feature>
<sequence>MPYNEDAQPNEVRHARKGNTVVPAIRSTVQPRVGPQAQRGRGFASRPGPHRGRGFASRGGPPKGRGGYTPRGSSRERGKHNGQARGSAHGYGPRDPTRANSQHQTFSRGGNSQNSGYNSRRPAKKPKLEDSQFQRGDVAYGFSGSSNGLTGRAVTLDDSNEFTPSTSYAMRMSDAYPLPGHTSNLLPASDLMSTLDTRQKGLCVPRCASAHLPGHSASHKFDAGTVVEMDSATSFDSLQLGQVDEENVMPLAVSPPRQTAFSSSDLSLDSSIPPSNVEPALQPMATIVVEHSQSAISSHLKNPAFTSTAKGVPKFRSGRLRFELPRRQHVNSDGPMTSNAHQSTTFQALQSERRSVSPEYPDIHELLRDNVVEDAGPISGNQGPATPDPDAVELVLMRVDPHDKPRHLFVLPSPSGVLSVTMRGSFDLVEQEPLRRTALRTAGMSEEARQLIDDACLLRSSQGHVVALGRVGDAQQLSVVRILDKVVTDVGTFDRPTQPGKKGGISAICGLPQAGSFATGGYDHIVHRWSLEEHLATPARLPIRHTSTIQSLLHLRDSSDKLLSGSADCSVTVYDISAERVINSLKLSNSVYQVHAAPSPSCALLEVGHRELQFEVRDLRLVPTASVVRFGYPNVKVHGRYTRGQCAPTYVDKHMKRFLQAL</sequence>
<name>A0A5C2SDS6_9APHY</name>
<dbReference type="Gene3D" id="2.130.10.10">
    <property type="entry name" value="YVTN repeat-like/Quinoprotein amine dehydrogenase"/>
    <property type="match status" value="1"/>
</dbReference>
<dbReference type="STRING" id="1328759.A0A5C2SDS6"/>
<dbReference type="SMART" id="SM00320">
    <property type="entry name" value="WD40"/>
    <property type="match status" value="2"/>
</dbReference>
<dbReference type="PANTHER" id="PTHR47232:SF1">
    <property type="entry name" value="TRANSDUCIN FAMILY PROTEIN _ WD-40 REPEAT FAMILY PROTEIN"/>
    <property type="match status" value="1"/>
</dbReference>
<dbReference type="PANTHER" id="PTHR47232">
    <property type="entry name" value="TRANSDUCIN FAMILY PROTEIN / WD-40 REPEAT FAMILY PROTEIN"/>
    <property type="match status" value="1"/>
</dbReference>
<dbReference type="OrthoDB" id="1897642at2759"/>
<dbReference type="EMBL" id="ML122260">
    <property type="protein sequence ID" value="RPD61945.1"/>
    <property type="molecule type" value="Genomic_DNA"/>
</dbReference>
<dbReference type="AlphaFoldDB" id="A0A5C2SDS6"/>
<dbReference type="Proteomes" id="UP000313359">
    <property type="component" value="Unassembled WGS sequence"/>
</dbReference>
<dbReference type="InterPro" id="IPR015943">
    <property type="entry name" value="WD40/YVTN_repeat-like_dom_sf"/>
</dbReference>
<dbReference type="SUPFAM" id="SSF50978">
    <property type="entry name" value="WD40 repeat-like"/>
    <property type="match status" value="1"/>
</dbReference>
<reference evidence="2" key="1">
    <citation type="journal article" date="2018" name="Genome Biol. Evol.">
        <title>Genomics and development of Lentinus tigrinus, a white-rot wood-decaying mushroom with dimorphic fruiting bodies.</title>
        <authorList>
            <person name="Wu B."/>
            <person name="Xu Z."/>
            <person name="Knudson A."/>
            <person name="Carlson A."/>
            <person name="Chen N."/>
            <person name="Kovaka S."/>
            <person name="LaButti K."/>
            <person name="Lipzen A."/>
            <person name="Pennachio C."/>
            <person name="Riley R."/>
            <person name="Schakwitz W."/>
            <person name="Umezawa K."/>
            <person name="Ohm R.A."/>
            <person name="Grigoriev I.V."/>
            <person name="Nagy L.G."/>
            <person name="Gibbons J."/>
            <person name="Hibbett D."/>
        </authorList>
    </citation>
    <scope>NUCLEOTIDE SEQUENCE [LARGE SCALE GENOMIC DNA]</scope>
    <source>
        <strain evidence="2">ALCF2SS1-6</strain>
    </source>
</reference>